<evidence type="ECO:0000259" key="1">
    <source>
        <dbReference type="Pfam" id="PF03551"/>
    </source>
</evidence>
<dbReference type="InterPro" id="IPR005149">
    <property type="entry name" value="Tscrpt_reg_PadR_N"/>
</dbReference>
<gene>
    <name evidence="2" type="ORF">AKG39_13230</name>
</gene>
<dbReference type="InterPro" id="IPR052509">
    <property type="entry name" value="Metal_resp_DNA-bind_regulator"/>
</dbReference>
<proteinExistence type="predicted"/>
<sequence>MIPSQMLKGILEGCILKIISRNETYGYEIAQKLLEYGFSPIAEGTIYPVLLRLEKNDLICAQYRESSCGPKRKYFSITASGKKELHAFLENWQELETGVNRVFAEKETENQ</sequence>
<dbReference type="InterPro" id="IPR036390">
    <property type="entry name" value="WH_DNA-bd_sf"/>
</dbReference>
<organism evidence="2 3">
    <name type="scientific">Acetobacterium bakii</name>
    <dbReference type="NCBI Taxonomy" id="52689"/>
    <lineage>
        <taxon>Bacteria</taxon>
        <taxon>Bacillati</taxon>
        <taxon>Bacillota</taxon>
        <taxon>Clostridia</taxon>
        <taxon>Eubacteriales</taxon>
        <taxon>Eubacteriaceae</taxon>
        <taxon>Acetobacterium</taxon>
    </lineage>
</organism>
<dbReference type="RefSeq" id="WP_050740873.1">
    <property type="nucleotide sequence ID" value="NZ_LGYO01000033.1"/>
</dbReference>
<dbReference type="EMBL" id="LGYO01000033">
    <property type="protein sequence ID" value="KNZ41267.1"/>
    <property type="molecule type" value="Genomic_DNA"/>
</dbReference>
<dbReference type="Proteomes" id="UP000036873">
    <property type="component" value="Unassembled WGS sequence"/>
</dbReference>
<dbReference type="AlphaFoldDB" id="A0A0L6TYV4"/>
<accession>A0A0L6TYV4</accession>
<protein>
    <submittedName>
        <fullName evidence="2">PadR family transcriptional regulator</fullName>
    </submittedName>
</protein>
<dbReference type="PATRIC" id="fig|52689.4.peg.2013"/>
<reference evidence="3" key="1">
    <citation type="submission" date="2015-07" db="EMBL/GenBank/DDBJ databases">
        <title>Draft genome sequence of Acetobacterium bakii DSM 8293, a potential psychrophilic chemical producer through syngas fermentation.</title>
        <authorList>
            <person name="Song Y."/>
            <person name="Hwang S."/>
            <person name="Cho B.-K."/>
        </authorList>
    </citation>
    <scope>NUCLEOTIDE SEQUENCE [LARGE SCALE GENOMIC DNA]</scope>
    <source>
        <strain evidence="3">DSM 8239</strain>
    </source>
</reference>
<evidence type="ECO:0000313" key="2">
    <source>
        <dbReference type="EMBL" id="KNZ41267.1"/>
    </source>
</evidence>
<dbReference type="PANTHER" id="PTHR33169">
    <property type="entry name" value="PADR-FAMILY TRANSCRIPTIONAL REGULATOR"/>
    <property type="match status" value="1"/>
</dbReference>
<dbReference type="PANTHER" id="PTHR33169:SF14">
    <property type="entry name" value="TRANSCRIPTIONAL REGULATOR RV3488"/>
    <property type="match status" value="1"/>
</dbReference>
<dbReference type="Pfam" id="PF03551">
    <property type="entry name" value="PadR"/>
    <property type="match status" value="1"/>
</dbReference>
<comment type="caution">
    <text evidence="2">The sequence shown here is derived from an EMBL/GenBank/DDBJ whole genome shotgun (WGS) entry which is preliminary data.</text>
</comment>
<evidence type="ECO:0000313" key="3">
    <source>
        <dbReference type="Proteomes" id="UP000036873"/>
    </source>
</evidence>
<name>A0A0L6TYV4_9FIRM</name>
<dbReference type="SUPFAM" id="SSF46785">
    <property type="entry name" value="Winged helix' DNA-binding domain"/>
    <property type="match status" value="1"/>
</dbReference>
<dbReference type="Gene3D" id="1.10.10.10">
    <property type="entry name" value="Winged helix-like DNA-binding domain superfamily/Winged helix DNA-binding domain"/>
    <property type="match status" value="1"/>
</dbReference>
<dbReference type="InterPro" id="IPR036388">
    <property type="entry name" value="WH-like_DNA-bd_sf"/>
</dbReference>
<dbReference type="STRING" id="52689.AKG39_13230"/>
<feature type="domain" description="Transcription regulator PadR N-terminal" evidence="1">
    <location>
        <begin position="15"/>
        <end position="86"/>
    </location>
</feature>
<dbReference type="OrthoDB" id="9808017at2"/>
<keyword evidence="3" id="KW-1185">Reference proteome</keyword>